<protein>
    <submittedName>
        <fullName evidence="2">Uncharacterized protein LOC113402070</fullName>
    </submittedName>
</protein>
<evidence type="ECO:0000313" key="2">
    <source>
        <dbReference type="RefSeq" id="XP_026497979.2"/>
    </source>
</evidence>
<dbReference type="RefSeq" id="XP_026497979.2">
    <property type="nucleotide sequence ID" value="XM_026642194.2"/>
</dbReference>
<name>A0A8B8ILJ9_VANTA</name>
<dbReference type="OMA" id="CRPICKS"/>
<gene>
    <name evidence="2" type="primary">LOC113402070</name>
</gene>
<keyword evidence="1" id="KW-1185">Reference proteome</keyword>
<dbReference type="Proteomes" id="UP001652626">
    <property type="component" value="Chromosome 9"/>
</dbReference>
<reference evidence="2" key="1">
    <citation type="submission" date="2025-08" db="UniProtKB">
        <authorList>
            <consortium name="RefSeq"/>
        </authorList>
    </citation>
    <scope>IDENTIFICATION</scope>
    <source>
        <tissue evidence="2">Whole body</tissue>
    </source>
</reference>
<dbReference type="GeneID" id="113402070"/>
<dbReference type="OrthoDB" id="7434781at2759"/>
<accession>A0A8B8ILJ9</accession>
<proteinExistence type="predicted"/>
<dbReference type="AlphaFoldDB" id="A0A8B8ILJ9"/>
<sequence length="173" mass="20200">MLKLPKIKDRRGTKDVCKCRPICKSRRREWKGEIHKTSAELVLERKPIQECFRRWPSKVHANSLCPLFARKHRLVINERNASSPPNIVRICQTPLDDKVDTPYIKFAEMAKKLGAWDAVISCCAFCNCGICCACRPHNYEIRAESWDQMRANMRSFDARVKDCIPMRIMYDIL</sequence>
<evidence type="ECO:0000313" key="1">
    <source>
        <dbReference type="Proteomes" id="UP001652626"/>
    </source>
</evidence>
<organism evidence="1 2">
    <name type="scientific">Vanessa tameamea</name>
    <name type="common">Kamehameha butterfly</name>
    <dbReference type="NCBI Taxonomy" id="334116"/>
    <lineage>
        <taxon>Eukaryota</taxon>
        <taxon>Metazoa</taxon>
        <taxon>Ecdysozoa</taxon>
        <taxon>Arthropoda</taxon>
        <taxon>Hexapoda</taxon>
        <taxon>Insecta</taxon>
        <taxon>Pterygota</taxon>
        <taxon>Neoptera</taxon>
        <taxon>Endopterygota</taxon>
        <taxon>Lepidoptera</taxon>
        <taxon>Glossata</taxon>
        <taxon>Ditrysia</taxon>
        <taxon>Papilionoidea</taxon>
        <taxon>Nymphalidae</taxon>
        <taxon>Nymphalinae</taxon>
        <taxon>Vanessa</taxon>
    </lineage>
</organism>